<dbReference type="Pfam" id="PF00689">
    <property type="entry name" value="Cation_ATPase_C"/>
    <property type="match status" value="1"/>
</dbReference>
<organism evidence="32 33">
    <name type="scientific">Albula goreensis</name>
    <dbReference type="NCBI Taxonomy" id="1534307"/>
    <lineage>
        <taxon>Eukaryota</taxon>
        <taxon>Metazoa</taxon>
        <taxon>Chordata</taxon>
        <taxon>Craniata</taxon>
        <taxon>Vertebrata</taxon>
        <taxon>Euteleostomi</taxon>
        <taxon>Actinopterygii</taxon>
        <taxon>Neopterygii</taxon>
        <taxon>Teleostei</taxon>
        <taxon>Albuliformes</taxon>
        <taxon>Albulidae</taxon>
        <taxon>Albula</taxon>
    </lineage>
</organism>
<feature type="region of interest" description="Disordered" evidence="25">
    <location>
        <begin position="1478"/>
        <end position="1530"/>
    </location>
</feature>
<dbReference type="InterPro" id="IPR023299">
    <property type="entry name" value="ATPase_P-typ_cyto_dom_N"/>
</dbReference>
<dbReference type="InterPro" id="IPR029135">
    <property type="entry name" value="PPP1R35_C"/>
</dbReference>
<evidence type="ECO:0000256" key="2">
    <source>
        <dbReference type="ARBA" id="ARBA00004114"/>
    </source>
</evidence>
<dbReference type="SUPFAM" id="SSF81660">
    <property type="entry name" value="Metal cation-transporting ATPase, ATP-binding domain N"/>
    <property type="match status" value="1"/>
</dbReference>
<evidence type="ECO:0000256" key="4">
    <source>
        <dbReference type="ARBA" id="ARBA00004520"/>
    </source>
</evidence>
<feature type="region of interest" description="Disordered" evidence="25">
    <location>
        <begin position="1336"/>
        <end position="1383"/>
    </location>
</feature>
<evidence type="ECO:0000259" key="29">
    <source>
        <dbReference type="Pfam" id="PF00690"/>
    </source>
</evidence>
<evidence type="ECO:0000259" key="28">
    <source>
        <dbReference type="Pfam" id="PF00689"/>
    </source>
</evidence>
<keyword evidence="18" id="KW-0206">Cytoskeleton</keyword>
<evidence type="ECO:0000256" key="21">
    <source>
        <dbReference type="ARBA" id="ARBA00053935"/>
    </source>
</evidence>
<dbReference type="InterPro" id="IPR023298">
    <property type="entry name" value="ATPase_P-typ_TM_dom_sf"/>
</dbReference>
<evidence type="ECO:0000256" key="6">
    <source>
        <dbReference type="ARBA" id="ARBA00022490"/>
    </source>
</evidence>
<dbReference type="GO" id="GO:0019829">
    <property type="term" value="F:ATPase-coupled monoatomic cation transmembrane transporter activity"/>
    <property type="evidence" value="ECO:0007669"/>
    <property type="project" value="InterPro"/>
</dbReference>
<evidence type="ECO:0000256" key="18">
    <source>
        <dbReference type="ARBA" id="ARBA00023212"/>
    </source>
</evidence>
<keyword evidence="16" id="KW-0406">Ion transport</keyword>
<dbReference type="PRINTS" id="PR00119">
    <property type="entry name" value="CATATPASE"/>
</dbReference>
<sequence>MERTEKERWREAERSSAQWINRGEEEEMEVCGFVPCVWRVCVLALGCVLSGGLLALLLLWVPQWSIRWACVPAPLHLASVLLLRTSDEFGQYFRVWVHTLQAPGMDPLGPAVAAEGREVGQESCTKGMLDHKNSQQVRYFCLQSVMYVWSTGSQGFTRLTALDCGVPLKDFYCQHSAGLPLSAQQYRRLFYGINQIEVKVPSIPKLLIKEVLNPFYIFQVFSVILWSLDDYYYYASAILMMSLLSVCTSLYTVRKQYILLHDMVSAHNVVRCTIYRGNQDTEEILSTDLVPGDVMVIPANGMMMPCDAALIGGTCIVNESMLTGESVPVTKTQLPLSGQDGSPNADVQEPLYDPEEHRRHTLFCGTQVIQTRYYSGERVKAVVIRTGFSTVKGQLVRSILYPKPSDFRLYRDAIRFLLGLVCVAAGGMAYSIYISASKGESVGRILVEALDIITITVPPALPAAMTAGIVYAQHRLRQKGIFCTSPQRINTSGQINLVCFDKTGTLTEDGLDLWGVQRVQDSRFTPPEQELAVEGESQPPFLVAMATCHSLTRIEGRLTGDPLDIKMFEATGWVLEEPSPDETSNHDLIMPTVVRPSNPSLLETPRCQEQDPDIRELMGRYEVGVLAQFPFSSCLQRMSVVTRVLGERRLRAYLKGAPETVVRLCRPDTVPADFWEILDSYTRQGLRVIALAHRHLEPKFTWHRLHTISREVIECEMEFLGLMMLQNKLKPQTVPVLAELHRAHIRTVMVTGDSMLTAVSVARECGLIPPHSQVIITEALPPREGQPATVSWSYSQDSPRSQRQLPTSAAQETRVSVGPQQPLAQPNYHFAMSGRTFGIILEHFSELLPKLLLCGTVYARMAPDQKTQLVEELQKVDYYVAMCGDGANDCGALKRAHTGISLSELEASVASPFTSRTPDISCVPHLIREGRAALVTSFCVFKFMALYSIIQYLCVLLLYSILSNMGDSQYLFIDIAIIMSLAFTMSLSPAWKELVAQRPPSSLLSPSMLLSVIGQILLALSFQTTTFLLAHTYACDSAQNETHPSDWLVGNLSGLTANESMMLVGEDDEEESHNIQNLQNTSLFFVSGCQYLTVALVFNRGPPFRQPLYTNYLFVLCILSSYCFLIVTLLYPVPALQDFFQLVCIPMEWRLTLLGLIIVNLILSFTLESLITDCKEMWQRQCTGHKQHEPHIDLHCPQMEVDGMPLQRSHHSCCCHSSHPPRARTFKRIRKREKMTKMSPRQQCRLAASEDIDSQPIPQPPPVPMPAYNNLVKRPDQDLTLTPDRGGTEAGILKRGRRGKQAQRQVRFDISPKAKAIAINPTGVFEEEPVIVTVIGEPSCSPSDSQTLNRTVKGKDVKGKKNPKNRMDQKQKQRKSSSDGPLAVLTEGQSGVVCEGAELNTTLALKAELEELAEATFDSRKAVQKQLNKSTRTKNNIAIRATEGVNIPRSQHLYRALVSVSVSEDQLISQALHDRLTMVPPSHGHRSQDSPPEGPDLLAFYSPGELLRESPLLPGDEVQQAQPRPVPRPSQAIFDLYHRHRQWEA</sequence>
<feature type="transmembrane region" description="Helical" evidence="26">
    <location>
        <begin position="971"/>
        <end position="991"/>
    </location>
</feature>
<dbReference type="InterPro" id="IPR004014">
    <property type="entry name" value="ATPase_P-typ_cation-transptr_N"/>
</dbReference>
<comment type="function">
    <text evidence="21">ATP-driven pump involved in endocytosis-dependent polyamine transport. Uses ATP as an energy source to transfer polyamine precursor putrescine from the endosomal compartment to the cytosol.</text>
</comment>
<feature type="domain" description="P-type ATPase A" evidence="27">
    <location>
        <begin position="273"/>
        <end position="399"/>
    </location>
</feature>
<feature type="transmembrane region" description="Helical" evidence="26">
    <location>
        <begin position="1003"/>
        <end position="1022"/>
    </location>
</feature>
<dbReference type="FunFam" id="2.70.150.10:FF:000017">
    <property type="entry name" value="Cation-transporting ATPase"/>
    <property type="match status" value="1"/>
</dbReference>
<keyword evidence="16" id="KW-0813">Transport</keyword>
<keyword evidence="9" id="KW-0479">Metal-binding</keyword>
<dbReference type="GO" id="GO:0005524">
    <property type="term" value="F:ATP binding"/>
    <property type="evidence" value="ECO:0007669"/>
    <property type="project" value="UniProtKB-KW"/>
</dbReference>
<feature type="compositionally biased region" description="Polar residues" evidence="25">
    <location>
        <begin position="1340"/>
        <end position="1350"/>
    </location>
</feature>
<evidence type="ECO:0000259" key="31">
    <source>
        <dbReference type="Pfam" id="PF15503"/>
    </source>
</evidence>
<dbReference type="GO" id="GO:0005814">
    <property type="term" value="C:centriole"/>
    <property type="evidence" value="ECO:0007669"/>
    <property type="project" value="UniProtKB-SubCell"/>
</dbReference>
<dbReference type="SUPFAM" id="SSF56784">
    <property type="entry name" value="HAD-like"/>
    <property type="match status" value="1"/>
</dbReference>
<evidence type="ECO:0000256" key="20">
    <source>
        <dbReference type="ARBA" id="ARBA00051385"/>
    </source>
</evidence>
<dbReference type="Gene3D" id="3.40.1110.10">
    <property type="entry name" value="Calcium-transporting ATPase, cytoplasmic domain N"/>
    <property type="match status" value="1"/>
</dbReference>
<gene>
    <name evidence="32" type="ORF">AGOR_G00075870</name>
</gene>
<dbReference type="InterPro" id="IPR008250">
    <property type="entry name" value="ATPase_P-typ_transduc_dom_A_sf"/>
</dbReference>
<dbReference type="PROSITE" id="PS00154">
    <property type="entry name" value="ATPASE_E1_E2"/>
    <property type="match status" value="1"/>
</dbReference>
<feature type="region of interest" description="Disordered" evidence="25">
    <location>
        <begin position="1276"/>
        <end position="1307"/>
    </location>
</feature>
<evidence type="ECO:0000256" key="3">
    <source>
        <dbReference type="ARBA" id="ARBA00004195"/>
    </source>
</evidence>
<proteinExistence type="inferred from homology"/>
<dbReference type="Gene3D" id="2.70.150.10">
    <property type="entry name" value="Calcium-transporting ATPase, cytoplasmic transduction domain A"/>
    <property type="match status" value="1"/>
</dbReference>
<keyword evidence="6" id="KW-0963">Cytoplasm</keyword>
<dbReference type="GO" id="GO:0015662">
    <property type="term" value="F:P-type ion transporter activity"/>
    <property type="evidence" value="ECO:0007669"/>
    <property type="project" value="InterPro"/>
</dbReference>
<dbReference type="FunFam" id="1.20.1110.10:FF:000026">
    <property type="entry name" value="Cation-transporting ATPase"/>
    <property type="match status" value="1"/>
</dbReference>
<dbReference type="InterPro" id="IPR059000">
    <property type="entry name" value="ATPase_P-type_domA"/>
</dbReference>
<dbReference type="GO" id="GO:0031902">
    <property type="term" value="C:late endosome membrane"/>
    <property type="evidence" value="ECO:0007669"/>
    <property type="project" value="UniProtKB-SubCell"/>
</dbReference>
<dbReference type="EC" id="7.6.2.16" evidence="22"/>
<evidence type="ECO:0000259" key="30">
    <source>
        <dbReference type="Pfam" id="PF12409"/>
    </source>
</evidence>
<keyword evidence="11" id="KW-0967">Endosome</keyword>
<feature type="domain" description="P5B-type ATPase N-terminal" evidence="30">
    <location>
        <begin position="24"/>
        <end position="150"/>
    </location>
</feature>
<dbReference type="InterPro" id="IPR036412">
    <property type="entry name" value="HAD-like_sf"/>
</dbReference>
<evidence type="ECO:0000256" key="5">
    <source>
        <dbReference type="ARBA" id="ARBA00006000"/>
    </source>
</evidence>
<evidence type="ECO:0000256" key="15">
    <source>
        <dbReference type="ARBA" id="ARBA00022989"/>
    </source>
</evidence>
<protein>
    <recommendedName>
        <fullName evidence="23">Polyamine-transporting ATPase 13A3</fullName>
        <ecNumber evidence="22">7.6.2.16</ecNumber>
    </recommendedName>
    <alternativeName>
        <fullName evidence="24">Putrescine transporting ATPase</fullName>
    </alternativeName>
</protein>
<dbReference type="Pfam" id="PF00122">
    <property type="entry name" value="E1-E2_ATPase"/>
    <property type="match status" value="1"/>
</dbReference>
<feature type="transmembrane region" description="Helical" evidence="26">
    <location>
        <begin position="234"/>
        <end position="253"/>
    </location>
</feature>
<evidence type="ECO:0000256" key="7">
    <source>
        <dbReference type="ARBA" id="ARBA00022553"/>
    </source>
</evidence>
<reference evidence="32" key="1">
    <citation type="submission" date="2021-01" db="EMBL/GenBank/DDBJ databases">
        <authorList>
            <person name="Zahm M."/>
            <person name="Roques C."/>
            <person name="Cabau C."/>
            <person name="Klopp C."/>
            <person name="Donnadieu C."/>
            <person name="Jouanno E."/>
            <person name="Lampietro C."/>
            <person name="Louis A."/>
            <person name="Herpin A."/>
            <person name="Echchiki A."/>
            <person name="Berthelot C."/>
            <person name="Parey E."/>
            <person name="Roest-Crollius H."/>
            <person name="Braasch I."/>
            <person name="Postlethwait J."/>
            <person name="Bobe J."/>
            <person name="Montfort J."/>
            <person name="Bouchez O."/>
            <person name="Begum T."/>
            <person name="Mejri S."/>
            <person name="Adams A."/>
            <person name="Chen W.-J."/>
            <person name="Guiguen Y."/>
        </authorList>
    </citation>
    <scope>NUCLEOTIDE SEQUENCE</scope>
    <source>
        <tissue evidence="32">Blood</tissue>
    </source>
</reference>
<dbReference type="GO" id="GO:0015594">
    <property type="term" value="F:ABC-type putrescine transporter activity"/>
    <property type="evidence" value="ECO:0007669"/>
    <property type="project" value="UniProtKB-EC"/>
</dbReference>
<dbReference type="Pfam" id="PF12409">
    <property type="entry name" value="P5-ATPase"/>
    <property type="match status" value="1"/>
</dbReference>
<feature type="compositionally biased region" description="Polar residues" evidence="25">
    <location>
        <begin position="788"/>
        <end position="821"/>
    </location>
</feature>
<comment type="catalytic activity">
    <reaction evidence="20">
        <text>putrescine(out) + ATP + H2O = putrescine(in) + ADP + phosphate + H(+)</text>
        <dbReference type="Rhea" id="RHEA:29995"/>
        <dbReference type="ChEBI" id="CHEBI:15377"/>
        <dbReference type="ChEBI" id="CHEBI:15378"/>
        <dbReference type="ChEBI" id="CHEBI:30616"/>
        <dbReference type="ChEBI" id="CHEBI:43474"/>
        <dbReference type="ChEBI" id="CHEBI:326268"/>
        <dbReference type="ChEBI" id="CHEBI:456216"/>
        <dbReference type="EC" id="7.6.2.16"/>
    </reaction>
    <physiologicalReaction direction="left-to-right" evidence="20">
        <dbReference type="Rhea" id="RHEA:29996"/>
    </physiologicalReaction>
</comment>
<dbReference type="Pfam" id="PF13246">
    <property type="entry name" value="Cation_ATPase"/>
    <property type="match status" value="1"/>
</dbReference>
<dbReference type="SFLD" id="SFLDF00027">
    <property type="entry name" value="p-type_atpase"/>
    <property type="match status" value="1"/>
</dbReference>
<dbReference type="InterPro" id="IPR001757">
    <property type="entry name" value="P_typ_ATPase"/>
</dbReference>
<evidence type="ECO:0000256" key="10">
    <source>
        <dbReference type="ARBA" id="ARBA00022741"/>
    </source>
</evidence>
<dbReference type="FunFam" id="3.40.1110.10:FF:000026">
    <property type="entry name" value="Cation-transporting ATPase"/>
    <property type="match status" value="1"/>
</dbReference>
<keyword evidence="33" id="KW-1185">Reference proteome</keyword>
<dbReference type="InterPro" id="IPR047821">
    <property type="entry name" value="P5B-type_ATPase"/>
</dbReference>
<comment type="similarity">
    <text evidence="5">Belongs to the cation transport ATPase (P-type) (TC 3.A.3) family. Type V subfamily.</text>
</comment>
<evidence type="ECO:0000256" key="12">
    <source>
        <dbReference type="ARBA" id="ARBA00022840"/>
    </source>
</evidence>
<dbReference type="PANTHER" id="PTHR45630:SF12">
    <property type="entry name" value="POLYAMINE-TRANSPORTING ATPASE 13A3"/>
    <property type="match status" value="1"/>
</dbReference>
<evidence type="ECO:0000313" key="33">
    <source>
        <dbReference type="Proteomes" id="UP000829720"/>
    </source>
</evidence>
<dbReference type="InterPro" id="IPR047819">
    <property type="entry name" value="P5A-ATPase_N"/>
</dbReference>
<dbReference type="InterPro" id="IPR006068">
    <property type="entry name" value="ATPase_P-typ_cation-transptr_C"/>
</dbReference>
<dbReference type="GO" id="GO:0046872">
    <property type="term" value="F:metal ion binding"/>
    <property type="evidence" value="ECO:0007669"/>
    <property type="project" value="UniProtKB-KW"/>
</dbReference>
<keyword evidence="7" id="KW-0597">Phosphoprotein</keyword>
<evidence type="ECO:0000256" key="8">
    <source>
        <dbReference type="ARBA" id="ARBA00022692"/>
    </source>
</evidence>
<feature type="transmembrane region" description="Helical" evidence="26">
    <location>
        <begin position="1151"/>
        <end position="1171"/>
    </location>
</feature>
<dbReference type="GO" id="GO:0006874">
    <property type="term" value="P:intracellular calcium ion homeostasis"/>
    <property type="evidence" value="ECO:0007669"/>
    <property type="project" value="TreeGrafter"/>
</dbReference>
<dbReference type="NCBIfam" id="TIGR01494">
    <property type="entry name" value="ATPase_P-type"/>
    <property type="match status" value="1"/>
</dbReference>
<evidence type="ECO:0000313" key="32">
    <source>
        <dbReference type="EMBL" id="KAI1898778.1"/>
    </source>
</evidence>
<feature type="domain" description="Cation-transporting P-type ATPase C-terminal" evidence="28">
    <location>
        <begin position="969"/>
        <end position="1163"/>
    </location>
</feature>
<feature type="domain" description="Cation-transporting P-type ATPase N-terminal" evidence="29">
    <location>
        <begin position="175"/>
        <end position="226"/>
    </location>
</feature>
<evidence type="ECO:0000256" key="25">
    <source>
        <dbReference type="SAM" id="MobiDB-lite"/>
    </source>
</evidence>
<dbReference type="CDD" id="cd07542">
    <property type="entry name" value="P-type_ATPase_cation"/>
    <property type="match status" value="1"/>
</dbReference>
<dbReference type="GO" id="GO:0016887">
    <property type="term" value="F:ATP hydrolysis activity"/>
    <property type="evidence" value="ECO:0007669"/>
    <property type="project" value="InterPro"/>
</dbReference>
<dbReference type="OrthoDB" id="48943at2759"/>
<dbReference type="Gene3D" id="3.40.50.1000">
    <property type="entry name" value="HAD superfamily/HAD-like"/>
    <property type="match status" value="1"/>
</dbReference>
<dbReference type="Gene3D" id="1.20.1110.10">
    <property type="entry name" value="Calcium-transporting ATPase, transmembrane domain"/>
    <property type="match status" value="1"/>
</dbReference>
<feature type="transmembrane region" description="Helical" evidence="26">
    <location>
        <begin position="934"/>
        <end position="959"/>
    </location>
</feature>
<dbReference type="InterPro" id="IPR018303">
    <property type="entry name" value="ATPase_P-typ_P_site"/>
</dbReference>
<dbReference type="Pfam" id="PF00690">
    <property type="entry name" value="Cation_ATPase_N"/>
    <property type="match status" value="1"/>
</dbReference>
<keyword evidence="8 26" id="KW-0812">Transmembrane</keyword>
<evidence type="ECO:0000256" key="11">
    <source>
        <dbReference type="ARBA" id="ARBA00022753"/>
    </source>
</evidence>
<dbReference type="PANTHER" id="PTHR45630">
    <property type="entry name" value="CATION-TRANSPORTING ATPASE-RELATED"/>
    <property type="match status" value="1"/>
</dbReference>
<dbReference type="SFLD" id="SFLDS00003">
    <property type="entry name" value="Haloacid_Dehalogenase"/>
    <property type="match status" value="1"/>
</dbReference>
<feature type="transmembrane region" description="Helical" evidence="26">
    <location>
        <begin position="1111"/>
        <end position="1131"/>
    </location>
</feature>
<comment type="similarity">
    <text evidence="19">Belongs to the PPP1R35 family.</text>
</comment>
<name>A0A8T3DVQ9_9TELE</name>
<dbReference type="GO" id="GO:0031901">
    <property type="term" value="C:early endosome membrane"/>
    <property type="evidence" value="ECO:0007669"/>
    <property type="project" value="UniProtKB-SubCell"/>
</dbReference>
<feature type="transmembrane region" description="Helical" evidence="26">
    <location>
        <begin position="452"/>
        <end position="472"/>
    </location>
</feature>
<feature type="compositionally biased region" description="Basic and acidic residues" evidence="25">
    <location>
        <begin position="1353"/>
        <end position="1371"/>
    </location>
</feature>
<evidence type="ECO:0000256" key="9">
    <source>
        <dbReference type="ARBA" id="ARBA00022723"/>
    </source>
</evidence>
<dbReference type="FunFam" id="1.20.1110.10:FF:000023">
    <property type="entry name" value="Cation-transporting ATPase"/>
    <property type="match status" value="1"/>
</dbReference>
<dbReference type="SFLD" id="SFLDG00002">
    <property type="entry name" value="C1.7:_P-type_atpase_like"/>
    <property type="match status" value="1"/>
</dbReference>
<keyword evidence="10" id="KW-0547">Nucleotide-binding</keyword>
<comment type="caution">
    <text evidence="32">The sequence shown here is derived from an EMBL/GenBank/DDBJ whole genome shotgun (WGS) entry which is preliminary data.</text>
</comment>
<accession>A0A8T3DVQ9</accession>
<comment type="subcellular location">
    <subcellularLocation>
        <location evidence="2">Cytoplasm</location>
        <location evidence="2">Cytoskeleton</location>
        <location evidence="2">Microtubule organizing center</location>
        <location evidence="2">Centrosome</location>
        <location evidence="2">Centriole</location>
    </subcellularLocation>
    <subcellularLocation>
        <location evidence="4">Early endosome membrane</location>
        <topology evidence="4">Multi-pass membrane protein</topology>
    </subcellularLocation>
    <subcellularLocation>
        <location evidence="1">Late endosome membrane</location>
        <topology evidence="1">Multi-pass membrane protein</topology>
    </subcellularLocation>
    <subcellularLocation>
        <location evidence="3">Recycling endosome membrane</location>
        <topology evidence="3">Multi-pass membrane protein</topology>
    </subcellularLocation>
</comment>
<dbReference type="InterPro" id="IPR044492">
    <property type="entry name" value="P_typ_ATPase_HD_dom"/>
</dbReference>
<feature type="domain" description="Protein phosphatase 1 regulatory subunit 35 C-terminal" evidence="31">
    <location>
        <begin position="1398"/>
        <end position="1540"/>
    </location>
</feature>
<evidence type="ECO:0000256" key="1">
    <source>
        <dbReference type="ARBA" id="ARBA00004107"/>
    </source>
</evidence>
<dbReference type="InterPro" id="IPR023214">
    <property type="entry name" value="HAD_sf"/>
</dbReference>
<feature type="transmembrane region" description="Helical" evidence="26">
    <location>
        <begin position="1082"/>
        <end position="1099"/>
    </location>
</feature>
<dbReference type="Pfam" id="PF15503">
    <property type="entry name" value="PPP1R35_C"/>
    <property type="match status" value="1"/>
</dbReference>
<evidence type="ECO:0000256" key="23">
    <source>
        <dbReference type="ARBA" id="ARBA00074226"/>
    </source>
</evidence>
<keyword evidence="12" id="KW-0067">ATP-binding</keyword>
<dbReference type="InterPro" id="IPR006544">
    <property type="entry name" value="P-type_TPase_V"/>
</dbReference>
<feature type="region of interest" description="Disordered" evidence="25">
    <location>
        <begin position="787"/>
        <end position="821"/>
    </location>
</feature>
<dbReference type="FunFam" id="3.40.50.1000:FF:000045">
    <property type="entry name" value="Cation-transporting ATPase"/>
    <property type="match status" value="1"/>
</dbReference>
<evidence type="ECO:0000256" key="24">
    <source>
        <dbReference type="ARBA" id="ARBA00076813"/>
    </source>
</evidence>
<evidence type="ECO:0000256" key="22">
    <source>
        <dbReference type="ARBA" id="ARBA00066779"/>
    </source>
</evidence>
<keyword evidence="17 26" id="KW-0472">Membrane</keyword>
<evidence type="ECO:0000256" key="19">
    <source>
        <dbReference type="ARBA" id="ARBA00029452"/>
    </source>
</evidence>
<dbReference type="SUPFAM" id="SSF81665">
    <property type="entry name" value="Calcium ATPase, transmembrane domain M"/>
    <property type="match status" value="1"/>
</dbReference>
<evidence type="ECO:0000256" key="16">
    <source>
        <dbReference type="ARBA" id="ARBA00023065"/>
    </source>
</evidence>
<keyword evidence="13" id="KW-0460">Magnesium</keyword>
<dbReference type="NCBIfam" id="TIGR01657">
    <property type="entry name" value="P-ATPase-V"/>
    <property type="match status" value="1"/>
</dbReference>
<dbReference type="EMBL" id="JAERUA010000006">
    <property type="protein sequence ID" value="KAI1898778.1"/>
    <property type="molecule type" value="Genomic_DNA"/>
</dbReference>
<keyword evidence="15 26" id="KW-1133">Transmembrane helix</keyword>
<evidence type="ECO:0000256" key="14">
    <source>
        <dbReference type="ARBA" id="ARBA00022967"/>
    </source>
</evidence>
<keyword evidence="14" id="KW-1278">Translocase</keyword>
<evidence type="ECO:0000256" key="13">
    <source>
        <dbReference type="ARBA" id="ARBA00022842"/>
    </source>
</evidence>
<dbReference type="SUPFAM" id="SSF81653">
    <property type="entry name" value="Calcium ATPase, transduction domain A"/>
    <property type="match status" value="1"/>
</dbReference>
<evidence type="ECO:0000256" key="17">
    <source>
        <dbReference type="ARBA" id="ARBA00023136"/>
    </source>
</evidence>
<feature type="transmembrane region" description="Helical" evidence="26">
    <location>
        <begin position="413"/>
        <end position="432"/>
    </location>
</feature>
<evidence type="ECO:0000259" key="27">
    <source>
        <dbReference type="Pfam" id="PF00122"/>
    </source>
</evidence>
<dbReference type="GO" id="GO:0055038">
    <property type="term" value="C:recycling endosome membrane"/>
    <property type="evidence" value="ECO:0007669"/>
    <property type="project" value="UniProtKB-SubCell"/>
</dbReference>
<dbReference type="Proteomes" id="UP000829720">
    <property type="component" value="Unassembled WGS sequence"/>
</dbReference>
<evidence type="ECO:0000256" key="26">
    <source>
        <dbReference type="SAM" id="Phobius"/>
    </source>
</evidence>
<feature type="transmembrane region" description="Helical" evidence="26">
    <location>
        <begin position="36"/>
        <end position="60"/>
    </location>
</feature>